<gene>
    <name evidence="2" type="ORF">LCGC14_0523040</name>
</gene>
<dbReference type="EMBL" id="LAZR01000662">
    <property type="protein sequence ID" value="KKN61313.1"/>
    <property type="molecule type" value="Genomic_DNA"/>
</dbReference>
<dbReference type="AlphaFoldDB" id="A0A0F9V643"/>
<comment type="caution">
    <text evidence="2">The sequence shown here is derived from an EMBL/GenBank/DDBJ whole genome shotgun (WGS) entry which is preliminary data.</text>
</comment>
<name>A0A0F9V643_9ZZZZ</name>
<accession>A0A0F9V643</accession>
<evidence type="ECO:0000256" key="1">
    <source>
        <dbReference type="SAM" id="MobiDB-lite"/>
    </source>
</evidence>
<evidence type="ECO:0000313" key="2">
    <source>
        <dbReference type="EMBL" id="KKN61313.1"/>
    </source>
</evidence>
<protein>
    <submittedName>
        <fullName evidence="2">Uncharacterized protein</fullName>
    </submittedName>
</protein>
<sequence length="106" mass="12896">MCKQYNKEPDDDWFENLSPMKRLWMYESWCQDLEDKNEFAKSFSIFLGSFSNPEAAQQMLKKDNPDYGSTDEDFEESTRMVLADRERQKEKTRPKRRRKRRRSVVN</sequence>
<proteinExistence type="predicted"/>
<organism evidence="2">
    <name type="scientific">marine sediment metagenome</name>
    <dbReference type="NCBI Taxonomy" id="412755"/>
    <lineage>
        <taxon>unclassified sequences</taxon>
        <taxon>metagenomes</taxon>
        <taxon>ecological metagenomes</taxon>
    </lineage>
</organism>
<reference evidence="2" key="1">
    <citation type="journal article" date="2015" name="Nature">
        <title>Complex archaea that bridge the gap between prokaryotes and eukaryotes.</title>
        <authorList>
            <person name="Spang A."/>
            <person name="Saw J.H."/>
            <person name="Jorgensen S.L."/>
            <person name="Zaremba-Niedzwiedzka K."/>
            <person name="Martijn J."/>
            <person name="Lind A.E."/>
            <person name="van Eijk R."/>
            <person name="Schleper C."/>
            <person name="Guy L."/>
            <person name="Ettema T.J."/>
        </authorList>
    </citation>
    <scope>NUCLEOTIDE SEQUENCE</scope>
</reference>
<feature type="region of interest" description="Disordered" evidence="1">
    <location>
        <begin position="61"/>
        <end position="106"/>
    </location>
</feature>
<feature type="compositionally biased region" description="Basic and acidic residues" evidence="1">
    <location>
        <begin position="76"/>
        <end position="91"/>
    </location>
</feature>
<feature type="compositionally biased region" description="Basic residues" evidence="1">
    <location>
        <begin position="92"/>
        <end position="106"/>
    </location>
</feature>